<reference evidence="3 4" key="1">
    <citation type="submission" date="2024-02" db="EMBL/GenBank/DDBJ databases">
        <authorList>
            <person name="Chen Y."/>
            <person name="Shah S."/>
            <person name="Dougan E. K."/>
            <person name="Thang M."/>
            <person name="Chan C."/>
        </authorList>
    </citation>
    <scope>NUCLEOTIDE SEQUENCE [LARGE SCALE GENOMIC DNA]</scope>
</reference>
<dbReference type="InterPro" id="IPR011990">
    <property type="entry name" value="TPR-like_helical_dom_sf"/>
</dbReference>
<dbReference type="PANTHER" id="PTHR47936:SF1">
    <property type="entry name" value="PENTATRICOPEPTIDE REPEAT-CONTAINING PROTEIN GUN1, CHLOROPLASTIC"/>
    <property type="match status" value="1"/>
</dbReference>
<dbReference type="Pfam" id="PF01535">
    <property type="entry name" value="PPR"/>
    <property type="match status" value="1"/>
</dbReference>
<evidence type="ECO:0000313" key="3">
    <source>
        <dbReference type="EMBL" id="CAK9078453.1"/>
    </source>
</evidence>
<gene>
    <name evidence="3" type="ORF">CCMP2556_LOCUS38669</name>
</gene>
<dbReference type="InterPro" id="IPR002885">
    <property type="entry name" value="PPR_rpt"/>
</dbReference>
<evidence type="ECO:0008006" key="5">
    <source>
        <dbReference type="Google" id="ProtNLM"/>
    </source>
</evidence>
<sequence length="348" mass="38076">MEIEPAALVTSIKALGRTEAWEQALQRLFDAKENNLELNVITFNCAIGACARAGKSKQVLLMLAEMVKSEIEADHFIYFNALSSCKRQRDQWPQALSFLLAAACSGITLEKGGYTEAVTMCSRAGVWRKAWEVFDEAVSRGVRPNTILRNSLVATHGEKGGEWLRVRPKPSRFRWPQAQAQLTEMQRSSIRLDQNSFASMLACCGDSAHWTGAIYFLDRMHQAVALTLPACTAAVIACVRSGEGPRGLRLLQQMVVSQILPDKVLYGGALAAAKGIEDWPMALSLMNHLSQQTFGCPDAACRGPSGGFVNAIIACAQGRQWVAALVSGPFGVAWRGEWKVLRRYTPGS</sequence>
<feature type="repeat" description="PPR" evidence="2">
    <location>
        <begin position="110"/>
        <end position="144"/>
    </location>
</feature>
<dbReference type="NCBIfam" id="TIGR00756">
    <property type="entry name" value="PPR"/>
    <property type="match status" value="2"/>
</dbReference>
<accession>A0ABP0PS94</accession>
<dbReference type="Pfam" id="PF13812">
    <property type="entry name" value="PPR_3"/>
    <property type="match status" value="1"/>
</dbReference>
<keyword evidence="1" id="KW-0677">Repeat</keyword>
<organism evidence="3 4">
    <name type="scientific">Durusdinium trenchii</name>
    <dbReference type="NCBI Taxonomy" id="1381693"/>
    <lineage>
        <taxon>Eukaryota</taxon>
        <taxon>Sar</taxon>
        <taxon>Alveolata</taxon>
        <taxon>Dinophyceae</taxon>
        <taxon>Suessiales</taxon>
        <taxon>Symbiodiniaceae</taxon>
        <taxon>Durusdinium</taxon>
    </lineage>
</organism>
<evidence type="ECO:0000256" key="2">
    <source>
        <dbReference type="PROSITE-ProRule" id="PRU00708"/>
    </source>
</evidence>
<evidence type="ECO:0000256" key="1">
    <source>
        <dbReference type="ARBA" id="ARBA00022737"/>
    </source>
</evidence>
<keyword evidence="4" id="KW-1185">Reference proteome</keyword>
<comment type="caution">
    <text evidence="3">The sequence shown here is derived from an EMBL/GenBank/DDBJ whole genome shotgun (WGS) entry which is preliminary data.</text>
</comment>
<evidence type="ECO:0000313" key="4">
    <source>
        <dbReference type="Proteomes" id="UP001642484"/>
    </source>
</evidence>
<proteinExistence type="predicted"/>
<feature type="repeat" description="PPR" evidence="2">
    <location>
        <begin position="39"/>
        <end position="73"/>
    </location>
</feature>
<dbReference type="EMBL" id="CAXAMN010023572">
    <property type="protein sequence ID" value="CAK9078453.1"/>
    <property type="molecule type" value="Genomic_DNA"/>
</dbReference>
<dbReference type="PROSITE" id="PS51375">
    <property type="entry name" value="PPR"/>
    <property type="match status" value="2"/>
</dbReference>
<dbReference type="Proteomes" id="UP001642484">
    <property type="component" value="Unassembled WGS sequence"/>
</dbReference>
<dbReference type="PANTHER" id="PTHR47936">
    <property type="entry name" value="PPR_LONG DOMAIN-CONTAINING PROTEIN"/>
    <property type="match status" value="1"/>
</dbReference>
<protein>
    <recommendedName>
        <fullName evidence="5">Pentatricopeptide repeat-containing protein, chloroplastic</fullName>
    </recommendedName>
</protein>
<name>A0ABP0PS94_9DINO</name>
<dbReference type="Gene3D" id="1.25.40.10">
    <property type="entry name" value="Tetratricopeptide repeat domain"/>
    <property type="match status" value="2"/>
</dbReference>